<dbReference type="NCBIfam" id="TIGR00254">
    <property type="entry name" value="GGDEF"/>
    <property type="match status" value="1"/>
</dbReference>
<dbReference type="EMBL" id="VIFM01000519">
    <property type="protein sequence ID" value="TQF08604.1"/>
    <property type="molecule type" value="Genomic_DNA"/>
</dbReference>
<dbReference type="InterPro" id="IPR000160">
    <property type="entry name" value="GGDEF_dom"/>
</dbReference>
<name>A0A540WJH9_9BACT</name>
<feature type="non-terminal residue" evidence="4">
    <location>
        <position position="1"/>
    </location>
</feature>
<dbReference type="SUPFAM" id="SSF55073">
    <property type="entry name" value="Nucleotide cyclase"/>
    <property type="match status" value="1"/>
</dbReference>
<dbReference type="PANTHER" id="PTHR45138:SF9">
    <property type="entry name" value="DIGUANYLATE CYCLASE DGCM-RELATED"/>
    <property type="match status" value="1"/>
</dbReference>
<dbReference type="GO" id="GO:0052621">
    <property type="term" value="F:diguanylate cyclase activity"/>
    <property type="evidence" value="ECO:0007669"/>
    <property type="project" value="UniProtKB-EC"/>
</dbReference>
<dbReference type="InterPro" id="IPR029787">
    <property type="entry name" value="Nucleotide_cyclase"/>
</dbReference>
<evidence type="ECO:0000259" key="3">
    <source>
        <dbReference type="PROSITE" id="PS50887"/>
    </source>
</evidence>
<comment type="caution">
    <text evidence="4">The sequence shown here is derived from an EMBL/GenBank/DDBJ whole genome shotgun (WGS) entry which is preliminary data.</text>
</comment>
<reference evidence="4 5" key="1">
    <citation type="submission" date="2019-06" db="EMBL/GenBank/DDBJ databases">
        <authorList>
            <person name="Livingstone P."/>
            <person name="Whitworth D."/>
        </authorList>
    </citation>
    <scope>NUCLEOTIDE SEQUENCE [LARGE SCALE GENOMIC DNA]</scope>
    <source>
        <strain evidence="4 5">AM401</strain>
    </source>
</reference>
<dbReference type="InterPro" id="IPR050469">
    <property type="entry name" value="Diguanylate_Cyclase"/>
</dbReference>
<accession>A0A540WJH9</accession>
<evidence type="ECO:0000256" key="2">
    <source>
        <dbReference type="ARBA" id="ARBA00034247"/>
    </source>
</evidence>
<dbReference type="InterPro" id="IPR043128">
    <property type="entry name" value="Rev_trsase/Diguanyl_cyclase"/>
</dbReference>
<organism evidence="4 5">
    <name type="scientific">Myxococcus llanfairpwllgwyngyllgogerychwyrndrobwllllantysiliogogogochensis</name>
    <dbReference type="NCBI Taxonomy" id="2590453"/>
    <lineage>
        <taxon>Bacteria</taxon>
        <taxon>Pseudomonadati</taxon>
        <taxon>Myxococcota</taxon>
        <taxon>Myxococcia</taxon>
        <taxon>Myxococcales</taxon>
        <taxon>Cystobacterineae</taxon>
        <taxon>Myxococcaceae</taxon>
        <taxon>Myxococcus</taxon>
    </lineage>
</organism>
<dbReference type="RefSeq" id="WP_141649489.1">
    <property type="nucleotide sequence ID" value="NZ_VIFM01000519.1"/>
</dbReference>
<dbReference type="GO" id="GO:0005886">
    <property type="term" value="C:plasma membrane"/>
    <property type="evidence" value="ECO:0007669"/>
    <property type="project" value="TreeGrafter"/>
</dbReference>
<dbReference type="GO" id="GO:0043709">
    <property type="term" value="P:cell adhesion involved in single-species biofilm formation"/>
    <property type="evidence" value="ECO:0007669"/>
    <property type="project" value="TreeGrafter"/>
</dbReference>
<dbReference type="Pfam" id="PF00990">
    <property type="entry name" value="GGDEF"/>
    <property type="match status" value="1"/>
</dbReference>
<dbReference type="GO" id="GO:1902201">
    <property type="term" value="P:negative regulation of bacterial-type flagellum-dependent cell motility"/>
    <property type="evidence" value="ECO:0007669"/>
    <property type="project" value="TreeGrafter"/>
</dbReference>
<protein>
    <recommendedName>
        <fullName evidence="1">diguanylate cyclase</fullName>
        <ecNumber evidence="1">2.7.7.65</ecNumber>
    </recommendedName>
</protein>
<proteinExistence type="predicted"/>
<evidence type="ECO:0000313" key="4">
    <source>
        <dbReference type="EMBL" id="TQF08604.1"/>
    </source>
</evidence>
<dbReference type="Gene3D" id="3.30.70.270">
    <property type="match status" value="1"/>
</dbReference>
<keyword evidence="5" id="KW-1185">Reference proteome</keyword>
<evidence type="ECO:0000256" key="1">
    <source>
        <dbReference type="ARBA" id="ARBA00012528"/>
    </source>
</evidence>
<dbReference type="PROSITE" id="PS50887">
    <property type="entry name" value="GGDEF"/>
    <property type="match status" value="1"/>
</dbReference>
<evidence type="ECO:0000313" key="5">
    <source>
        <dbReference type="Proteomes" id="UP000315369"/>
    </source>
</evidence>
<sequence length="86" mass="9071">EMCISDRFVVGLLGETKERAKAILSRTLAEVAEMTFDGDGGESFGITVSGGIAEAPGDGATMEELLRAADARLTRAKANGRNRIEV</sequence>
<dbReference type="AlphaFoldDB" id="A0A540WJH9"/>
<feature type="domain" description="GGDEF" evidence="3">
    <location>
        <begin position="1"/>
        <end position="86"/>
    </location>
</feature>
<comment type="catalytic activity">
    <reaction evidence="2">
        <text>2 GTP = 3',3'-c-di-GMP + 2 diphosphate</text>
        <dbReference type="Rhea" id="RHEA:24898"/>
        <dbReference type="ChEBI" id="CHEBI:33019"/>
        <dbReference type="ChEBI" id="CHEBI:37565"/>
        <dbReference type="ChEBI" id="CHEBI:58805"/>
        <dbReference type="EC" id="2.7.7.65"/>
    </reaction>
</comment>
<dbReference type="EC" id="2.7.7.65" evidence="1"/>
<dbReference type="PANTHER" id="PTHR45138">
    <property type="entry name" value="REGULATORY COMPONENTS OF SENSORY TRANSDUCTION SYSTEM"/>
    <property type="match status" value="1"/>
</dbReference>
<dbReference type="Proteomes" id="UP000315369">
    <property type="component" value="Unassembled WGS sequence"/>
</dbReference>
<gene>
    <name evidence="4" type="ORF">FJV41_49045</name>
</gene>